<evidence type="ECO:0000313" key="1">
    <source>
        <dbReference type="EMBL" id="MCI72859.1"/>
    </source>
</evidence>
<evidence type="ECO:0000313" key="2">
    <source>
        <dbReference type="Proteomes" id="UP000265520"/>
    </source>
</evidence>
<proteinExistence type="predicted"/>
<keyword evidence="2" id="KW-1185">Reference proteome</keyword>
<dbReference type="Proteomes" id="UP000265520">
    <property type="component" value="Unassembled WGS sequence"/>
</dbReference>
<name>A0A392UH00_9FABA</name>
<dbReference type="EMBL" id="LXQA010826719">
    <property type="protein sequence ID" value="MCI72859.1"/>
    <property type="molecule type" value="Genomic_DNA"/>
</dbReference>
<dbReference type="AlphaFoldDB" id="A0A392UH00"/>
<comment type="caution">
    <text evidence="1">The sequence shown here is derived from an EMBL/GenBank/DDBJ whole genome shotgun (WGS) entry which is preliminary data.</text>
</comment>
<organism evidence="1 2">
    <name type="scientific">Trifolium medium</name>
    <dbReference type="NCBI Taxonomy" id="97028"/>
    <lineage>
        <taxon>Eukaryota</taxon>
        <taxon>Viridiplantae</taxon>
        <taxon>Streptophyta</taxon>
        <taxon>Embryophyta</taxon>
        <taxon>Tracheophyta</taxon>
        <taxon>Spermatophyta</taxon>
        <taxon>Magnoliopsida</taxon>
        <taxon>eudicotyledons</taxon>
        <taxon>Gunneridae</taxon>
        <taxon>Pentapetalae</taxon>
        <taxon>rosids</taxon>
        <taxon>fabids</taxon>
        <taxon>Fabales</taxon>
        <taxon>Fabaceae</taxon>
        <taxon>Papilionoideae</taxon>
        <taxon>50 kb inversion clade</taxon>
        <taxon>NPAAA clade</taxon>
        <taxon>Hologalegina</taxon>
        <taxon>IRL clade</taxon>
        <taxon>Trifolieae</taxon>
        <taxon>Trifolium</taxon>
    </lineage>
</organism>
<reference evidence="1 2" key="1">
    <citation type="journal article" date="2018" name="Front. Plant Sci.">
        <title>Red Clover (Trifolium pratense) and Zigzag Clover (T. medium) - A Picture of Genomic Similarities and Differences.</title>
        <authorList>
            <person name="Dluhosova J."/>
            <person name="Istvanek J."/>
            <person name="Nedelnik J."/>
            <person name="Repkova J."/>
        </authorList>
    </citation>
    <scope>NUCLEOTIDE SEQUENCE [LARGE SCALE GENOMIC DNA]</scope>
    <source>
        <strain evidence="2">cv. 10/8</strain>
        <tissue evidence="1">Leaf</tissue>
    </source>
</reference>
<feature type="non-terminal residue" evidence="1">
    <location>
        <position position="54"/>
    </location>
</feature>
<accession>A0A392UH00</accession>
<protein>
    <submittedName>
        <fullName evidence="1">Uncharacterized protein</fullName>
    </submittedName>
</protein>
<sequence length="54" mass="5961">MGNNGIVSDKSARNKGTLVWANDSRKNSFKSVSNGFSNNLESHIAERYWSKVTG</sequence>